<dbReference type="Gene3D" id="3.40.470.10">
    <property type="entry name" value="Uracil-DNA glycosylase-like domain"/>
    <property type="match status" value="1"/>
</dbReference>
<dbReference type="PANTHER" id="PTHR11264:SF0">
    <property type="entry name" value="URACIL-DNA GLYCOSYLASE"/>
    <property type="match status" value="1"/>
</dbReference>
<dbReference type="EMBL" id="SWBR01000002">
    <property type="protein sequence ID" value="TKC10621.1"/>
    <property type="molecule type" value="Genomic_DNA"/>
</dbReference>
<dbReference type="OrthoDB" id="9804372at2"/>
<dbReference type="PANTHER" id="PTHR11264">
    <property type="entry name" value="URACIL-DNA GLYCOSYLASE"/>
    <property type="match status" value="1"/>
</dbReference>
<dbReference type="NCBIfam" id="NF003589">
    <property type="entry name" value="PRK05254.1-2"/>
    <property type="match status" value="1"/>
</dbReference>
<evidence type="ECO:0000256" key="9">
    <source>
        <dbReference type="HAMAP-Rule" id="MF_00148"/>
    </source>
</evidence>
<evidence type="ECO:0000259" key="12">
    <source>
        <dbReference type="SMART" id="SM00986"/>
    </source>
</evidence>
<evidence type="ECO:0000313" key="14">
    <source>
        <dbReference type="Proteomes" id="UP000309488"/>
    </source>
</evidence>
<evidence type="ECO:0000256" key="4">
    <source>
        <dbReference type="ARBA" id="ARBA00012030"/>
    </source>
</evidence>
<dbReference type="AlphaFoldDB" id="A0A4U1CRD4"/>
<dbReference type="SUPFAM" id="SSF52141">
    <property type="entry name" value="Uracil-DNA glycosylase-like"/>
    <property type="match status" value="1"/>
</dbReference>
<dbReference type="SMART" id="SM00987">
    <property type="entry name" value="UreE_C"/>
    <property type="match status" value="1"/>
</dbReference>
<dbReference type="SMART" id="SM00986">
    <property type="entry name" value="UDG"/>
    <property type="match status" value="1"/>
</dbReference>
<keyword evidence="8 9" id="KW-0234">DNA repair</keyword>
<dbReference type="InterPro" id="IPR036895">
    <property type="entry name" value="Uracil-DNA_glycosylase-like_sf"/>
</dbReference>
<sequence length="225" mass="25273">MAAALDPSWLNVLGTELEKPYMKELKSFLLDEKQKGFTVYPKGADIFNAFNHTPFDKVKVVILGQDPYHGQGQAHGLSFSVQKGIAVPPSLKNMYKELAEEFPDFKIPNHGDLTSWADQGVLLLNATLTVRAHEAGSHQKRGWETFTDYVISELSNQRSGLVFLLWGRYAQQKEALIDTSKHNVLKAAHPSPFSAYNGFFGSNHFKEANEILIKEGLKPINWQID</sequence>
<dbReference type="InterPro" id="IPR002043">
    <property type="entry name" value="UDG_fam1"/>
</dbReference>
<evidence type="ECO:0000256" key="5">
    <source>
        <dbReference type="ARBA" id="ARBA00018429"/>
    </source>
</evidence>
<gene>
    <name evidence="9" type="primary">ung</name>
    <name evidence="13" type="ORF">FA048_10605</name>
</gene>
<evidence type="ECO:0000256" key="7">
    <source>
        <dbReference type="ARBA" id="ARBA00022801"/>
    </source>
</evidence>
<comment type="caution">
    <text evidence="13">The sequence shown here is derived from an EMBL/GenBank/DDBJ whole genome shotgun (WGS) entry which is preliminary data.</text>
</comment>
<reference evidence="13 14" key="1">
    <citation type="submission" date="2019-04" db="EMBL/GenBank/DDBJ databases">
        <title>Pedobacter sp. RP-3-22 sp. nov., isolated from Arctic soil.</title>
        <authorList>
            <person name="Dahal R.H."/>
            <person name="Kim D.-U."/>
        </authorList>
    </citation>
    <scope>NUCLEOTIDE SEQUENCE [LARGE SCALE GENOMIC DNA]</scope>
    <source>
        <strain evidence="13 14">RP-3-22</strain>
    </source>
</reference>
<dbReference type="GO" id="GO:0004844">
    <property type="term" value="F:uracil DNA N-glycosylase activity"/>
    <property type="evidence" value="ECO:0007669"/>
    <property type="project" value="UniProtKB-UniRule"/>
</dbReference>
<dbReference type="NCBIfam" id="TIGR00628">
    <property type="entry name" value="ung"/>
    <property type="match status" value="1"/>
</dbReference>
<evidence type="ECO:0000256" key="2">
    <source>
        <dbReference type="ARBA" id="ARBA00002631"/>
    </source>
</evidence>
<comment type="similarity">
    <text evidence="3 9 11">Belongs to the uracil-DNA glycosylase (UDG) superfamily. UNG family.</text>
</comment>
<evidence type="ECO:0000256" key="1">
    <source>
        <dbReference type="ARBA" id="ARBA00001400"/>
    </source>
</evidence>
<dbReference type="GO" id="GO:0005737">
    <property type="term" value="C:cytoplasm"/>
    <property type="evidence" value="ECO:0007669"/>
    <property type="project" value="UniProtKB-SubCell"/>
</dbReference>
<proteinExistence type="inferred from homology"/>
<evidence type="ECO:0000256" key="8">
    <source>
        <dbReference type="ARBA" id="ARBA00023204"/>
    </source>
</evidence>
<dbReference type="InterPro" id="IPR005122">
    <property type="entry name" value="Uracil-DNA_glycosylase-like"/>
</dbReference>
<dbReference type="NCBIfam" id="NF003592">
    <property type="entry name" value="PRK05254.1-5"/>
    <property type="match status" value="1"/>
</dbReference>
<dbReference type="PROSITE" id="PS00130">
    <property type="entry name" value="U_DNA_GLYCOSYLASE"/>
    <property type="match status" value="1"/>
</dbReference>
<evidence type="ECO:0000256" key="6">
    <source>
        <dbReference type="ARBA" id="ARBA00022763"/>
    </source>
</evidence>
<dbReference type="Proteomes" id="UP000309488">
    <property type="component" value="Unassembled WGS sequence"/>
</dbReference>
<dbReference type="HAMAP" id="MF_00148">
    <property type="entry name" value="UDG"/>
    <property type="match status" value="1"/>
</dbReference>
<keyword evidence="7 9" id="KW-0378">Hydrolase</keyword>
<comment type="subcellular location">
    <subcellularLocation>
        <location evidence="9">Cytoplasm</location>
    </subcellularLocation>
</comment>
<evidence type="ECO:0000256" key="3">
    <source>
        <dbReference type="ARBA" id="ARBA00008184"/>
    </source>
</evidence>
<dbReference type="CDD" id="cd10027">
    <property type="entry name" value="UDG-F1-like"/>
    <property type="match status" value="1"/>
</dbReference>
<evidence type="ECO:0000313" key="13">
    <source>
        <dbReference type="EMBL" id="TKC10621.1"/>
    </source>
</evidence>
<dbReference type="InterPro" id="IPR018085">
    <property type="entry name" value="Ura-DNA_Glyclase_AS"/>
</dbReference>
<organism evidence="13 14">
    <name type="scientific">Pedobacter polaris</name>
    <dbReference type="NCBI Taxonomy" id="2571273"/>
    <lineage>
        <taxon>Bacteria</taxon>
        <taxon>Pseudomonadati</taxon>
        <taxon>Bacteroidota</taxon>
        <taxon>Sphingobacteriia</taxon>
        <taxon>Sphingobacteriales</taxon>
        <taxon>Sphingobacteriaceae</taxon>
        <taxon>Pedobacter</taxon>
    </lineage>
</organism>
<feature type="domain" description="Uracil-DNA glycosylase-like" evidence="12">
    <location>
        <begin position="51"/>
        <end position="212"/>
    </location>
</feature>
<dbReference type="EC" id="3.2.2.27" evidence="4 9"/>
<dbReference type="GO" id="GO:0097510">
    <property type="term" value="P:base-excision repair, AP site formation via deaminated base removal"/>
    <property type="evidence" value="ECO:0007669"/>
    <property type="project" value="TreeGrafter"/>
</dbReference>
<keyword evidence="14" id="KW-1185">Reference proteome</keyword>
<evidence type="ECO:0000256" key="11">
    <source>
        <dbReference type="RuleBase" id="RU003780"/>
    </source>
</evidence>
<name>A0A4U1CRD4_9SPHI</name>
<keyword evidence="6 9" id="KW-0227">DNA damage</keyword>
<feature type="active site" description="Proton acceptor" evidence="9 10">
    <location>
        <position position="66"/>
    </location>
</feature>
<dbReference type="RefSeq" id="WP_136840634.1">
    <property type="nucleotide sequence ID" value="NZ_SWBR01000002.1"/>
</dbReference>
<dbReference type="NCBIfam" id="NF003588">
    <property type="entry name" value="PRK05254.1-1"/>
    <property type="match status" value="1"/>
</dbReference>
<comment type="catalytic activity">
    <reaction evidence="1 9 11">
        <text>Hydrolyzes single-stranded DNA or mismatched double-stranded DNA and polynucleotides, releasing free uracil.</text>
        <dbReference type="EC" id="3.2.2.27"/>
    </reaction>
</comment>
<dbReference type="NCBIfam" id="NF003591">
    <property type="entry name" value="PRK05254.1-4"/>
    <property type="match status" value="1"/>
</dbReference>
<keyword evidence="9" id="KW-0963">Cytoplasm</keyword>
<evidence type="ECO:0000256" key="10">
    <source>
        <dbReference type="PROSITE-ProRule" id="PRU10072"/>
    </source>
</evidence>
<dbReference type="Pfam" id="PF03167">
    <property type="entry name" value="UDG"/>
    <property type="match status" value="1"/>
</dbReference>
<dbReference type="FunFam" id="3.40.470.10:FF:000001">
    <property type="entry name" value="Uracil-DNA glycosylase"/>
    <property type="match status" value="1"/>
</dbReference>
<protein>
    <recommendedName>
        <fullName evidence="5 9">Uracil-DNA glycosylase</fullName>
        <shortName evidence="9">UDG</shortName>
        <ecNumber evidence="4 9">3.2.2.27</ecNumber>
    </recommendedName>
</protein>
<accession>A0A4U1CRD4</accession>
<comment type="function">
    <text evidence="2 9 11">Excises uracil residues from the DNA which can arise as a result of misincorporation of dUMP residues by DNA polymerase or due to deamination of cytosine.</text>
</comment>
<keyword evidence="13" id="KW-0326">Glycosidase</keyword>